<keyword evidence="3" id="KW-1185">Reference proteome</keyword>
<comment type="caution">
    <text evidence="2">The sequence shown here is derived from an EMBL/GenBank/DDBJ whole genome shotgun (WGS) entry which is preliminary data.</text>
</comment>
<feature type="non-terminal residue" evidence="2">
    <location>
        <position position="52"/>
    </location>
</feature>
<organism evidence="2 3">
    <name type="scientific">Striga hermonthica</name>
    <name type="common">Purple witchweed</name>
    <name type="synonym">Buchnera hermonthica</name>
    <dbReference type="NCBI Taxonomy" id="68872"/>
    <lineage>
        <taxon>Eukaryota</taxon>
        <taxon>Viridiplantae</taxon>
        <taxon>Streptophyta</taxon>
        <taxon>Embryophyta</taxon>
        <taxon>Tracheophyta</taxon>
        <taxon>Spermatophyta</taxon>
        <taxon>Magnoliopsida</taxon>
        <taxon>eudicotyledons</taxon>
        <taxon>Gunneridae</taxon>
        <taxon>Pentapetalae</taxon>
        <taxon>asterids</taxon>
        <taxon>lamiids</taxon>
        <taxon>Lamiales</taxon>
        <taxon>Orobanchaceae</taxon>
        <taxon>Buchnereae</taxon>
        <taxon>Striga</taxon>
    </lineage>
</organism>
<reference evidence="2" key="1">
    <citation type="submission" date="2019-12" db="EMBL/GenBank/DDBJ databases">
        <authorList>
            <person name="Scholes J."/>
        </authorList>
    </citation>
    <scope>NUCLEOTIDE SEQUENCE</scope>
</reference>
<evidence type="ECO:0000313" key="2">
    <source>
        <dbReference type="EMBL" id="CAA0810888.1"/>
    </source>
</evidence>
<dbReference type="Proteomes" id="UP001153555">
    <property type="component" value="Unassembled WGS sequence"/>
</dbReference>
<evidence type="ECO:0000256" key="1">
    <source>
        <dbReference type="SAM" id="MobiDB-lite"/>
    </source>
</evidence>
<accession>A0A9N7MPA2</accession>
<name>A0A9N7MPA2_STRHE</name>
<proteinExistence type="predicted"/>
<feature type="region of interest" description="Disordered" evidence="1">
    <location>
        <begin position="33"/>
        <end position="52"/>
    </location>
</feature>
<dbReference type="EMBL" id="CACSLK010007274">
    <property type="protein sequence ID" value="CAA0810888.1"/>
    <property type="molecule type" value="Genomic_DNA"/>
</dbReference>
<sequence length="52" mass="5688">YASFSSLSAEGSEHSVSCVLFFGCVREHCRESASRRESSRVRSSLPYASSTP</sequence>
<evidence type="ECO:0000313" key="3">
    <source>
        <dbReference type="Proteomes" id="UP001153555"/>
    </source>
</evidence>
<feature type="non-terminal residue" evidence="2">
    <location>
        <position position="1"/>
    </location>
</feature>
<gene>
    <name evidence="2" type="ORF">SHERM_12333</name>
</gene>
<dbReference type="AlphaFoldDB" id="A0A9N7MPA2"/>
<protein>
    <submittedName>
        <fullName evidence="2">Uncharacterized protein</fullName>
    </submittedName>
</protein>